<dbReference type="EMBL" id="OP924595">
    <property type="protein sequence ID" value="WIR83943.1"/>
    <property type="molecule type" value="Genomic_RNA"/>
</dbReference>
<evidence type="ECO:0000256" key="5">
    <source>
        <dbReference type="ARBA" id="ARBA00022741"/>
    </source>
</evidence>
<keyword evidence="7" id="KW-0693">Viral RNA replication</keyword>
<dbReference type="EC" id="2.7.7.48" evidence="1 7"/>
<organism evidence="8">
    <name type="scientific">Ulva ghabrivirus 1</name>
    <dbReference type="NCBI Taxonomy" id="3051525"/>
    <lineage>
        <taxon>Viruses</taxon>
        <taxon>Riboviria</taxon>
        <taxon>Orthornavirae</taxon>
        <taxon>Duplornaviricota</taxon>
        <taxon>Chrymotiviricetes</taxon>
        <taxon>Ghabrivirales</taxon>
    </lineage>
</organism>
<comment type="catalytic activity">
    <reaction evidence="6 7">
        <text>RNA(n) + a ribonucleoside 5'-triphosphate = RNA(n+1) + diphosphate</text>
        <dbReference type="Rhea" id="RHEA:21248"/>
        <dbReference type="Rhea" id="RHEA-COMP:14527"/>
        <dbReference type="Rhea" id="RHEA-COMP:17342"/>
        <dbReference type="ChEBI" id="CHEBI:33019"/>
        <dbReference type="ChEBI" id="CHEBI:61557"/>
        <dbReference type="ChEBI" id="CHEBI:140395"/>
        <dbReference type="EC" id="2.7.7.48"/>
    </reaction>
</comment>
<name>A0A9Y1YTK0_9VIRU</name>
<reference evidence="8" key="1">
    <citation type="submission" date="2022-11" db="EMBL/GenBank/DDBJ databases">
        <authorList>
            <person name="van der Loos L.M."/>
            <person name="Zell R."/>
            <person name="De Coninck L."/>
            <person name="Lequime S."/>
            <person name="Willems A."/>
            <person name="De Clerck O."/>
            <person name="Matthijnssens J."/>
        </authorList>
    </citation>
    <scope>NUCLEOTIDE SEQUENCE</scope>
    <source>
        <strain evidence="8">NODE_A980_YER11</strain>
    </source>
</reference>
<evidence type="ECO:0000256" key="1">
    <source>
        <dbReference type="ARBA" id="ARBA00012494"/>
    </source>
</evidence>
<evidence type="ECO:0000313" key="8">
    <source>
        <dbReference type="EMBL" id="WIR83943.1"/>
    </source>
</evidence>
<evidence type="ECO:0000256" key="7">
    <source>
        <dbReference type="RuleBase" id="RU364050"/>
    </source>
</evidence>
<dbReference type="InterPro" id="IPR043502">
    <property type="entry name" value="DNA/RNA_pol_sf"/>
</dbReference>
<dbReference type="GO" id="GO:0006351">
    <property type="term" value="P:DNA-templated transcription"/>
    <property type="evidence" value="ECO:0007669"/>
    <property type="project" value="InterPro"/>
</dbReference>
<sequence>MLVNLMLAGRGVCRVPKLPEYVSLVKTVSWWSEQLASRSRMTPQITYKWLRGREDLLPWVPGLCQAMHLGRGAFDTLVSALCFNAGPEVLPIVREVGVHSASFVTGQAVLKEIQAWARAKGVADRDGYLFGEQYVSMLLGRVSHPLFDDYSDATDRHDPELLVVPNHCSQYRARFSALVDAEWNKEAERFARIIASREIAREEDPQRQRRILPEACYLNEVASGGVGGYSKPQALREEVPEQEVNKKLLFAYLTHNEALQQFLVNSDNMKSISDIFFKAEHKSRLLAPGSPGVYYWQTVLSLAGETEFLSTLRETPLQWSERKKGRHRSYVRDGGRSLYHVCRDYKNFNIVHLFRRLKGWFTTCERVFRECGVKNKFLHIAAALCGLQMDEVGARVDGEVHKWAHGLQTGWRMTMLFNTTLNVCMSRAGGQVLKEVTPWRVVFRRCQGDDSHEGMDSPYAGPFIQALCDADGAPGDPNKQNFEGRVDGCREFLRVWEYRGEEIASSLRAACNFVSPDLQAPESRGGFDTAVNMVANVNKVLRRTKNPRLRTRDIETMVSYWISGPTVAAGGPKPDWRTVFLPRECGGGGATCELVDPARFVGSATVAAKTYSYVEDTPRLRKLLGPKLAVLEKRAPLSRYRHEYALDTLEGARGQVVEVETAQVSSLNSIAVQARWTVEDSVMAQNLNWVAADRIATRVKKGSDVQMSMGERASQFLVADQFAGSERAARAWVAEGCPRHTGWPQTRQGKLCSEGVRYLRDTKPEKVTTTWLSMMVPEERVGYLGSALRCVTPLGRWRSQALAASRLRQQRLAV</sequence>
<keyword evidence="2 7" id="KW-0696">RNA-directed RNA polymerase</keyword>
<keyword evidence="4 7" id="KW-0548">Nucleotidyltransferase</keyword>
<dbReference type="InterPro" id="IPR001795">
    <property type="entry name" value="RNA-dir_pol_luteovirus"/>
</dbReference>
<dbReference type="Pfam" id="PF02123">
    <property type="entry name" value="RdRP_4"/>
    <property type="match status" value="1"/>
</dbReference>
<evidence type="ECO:0000256" key="4">
    <source>
        <dbReference type="ARBA" id="ARBA00022695"/>
    </source>
</evidence>
<keyword evidence="3 7" id="KW-0808">Transferase</keyword>
<dbReference type="GO" id="GO:0003723">
    <property type="term" value="F:RNA binding"/>
    <property type="evidence" value="ECO:0007669"/>
    <property type="project" value="InterPro"/>
</dbReference>
<accession>A0A9Y1YTK0</accession>
<evidence type="ECO:0000256" key="2">
    <source>
        <dbReference type="ARBA" id="ARBA00022484"/>
    </source>
</evidence>
<proteinExistence type="predicted"/>
<dbReference type="GO" id="GO:0000166">
    <property type="term" value="F:nucleotide binding"/>
    <property type="evidence" value="ECO:0007669"/>
    <property type="project" value="UniProtKB-KW"/>
</dbReference>
<protein>
    <recommendedName>
        <fullName evidence="1 7">RNA-directed RNA polymerase</fullName>
        <ecNumber evidence="1 7">2.7.7.48</ecNumber>
    </recommendedName>
</protein>
<evidence type="ECO:0000256" key="3">
    <source>
        <dbReference type="ARBA" id="ARBA00022679"/>
    </source>
</evidence>
<dbReference type="SUPFAM" id="SSF56672">
    <property type="entry name" value="DNA/RNA polymerases"/>
    <property type="match status" value="1"/>
</dbReference>
<keyword evidence="5 7" id="KW-0547">Nucleotide-binding</keyword>
<dbReference type="GO" id="GO:0003968">
    <property type="term" value="F:RNA-directed RNA polymerase activity"/>
    <property type="evidence" value="ECO:0007669"/>
    <property type="project" value="UniProtKB-KW"/>
</dbReference>
<evidence type="ECO:0000256" key="6">
    <source>
        <dbReference type="ARBA" id="ARBA00048744"/>
    </source>
</evidence>